<comment type="similarity">
    <text evidence="1 2">Belongs to the small heat shock protein (HSP20) family.</text>
</comment>
<dbReference type="AlphaFoldDB" id="A0A5K7SCE5"/>
<name>A0A5K7SCE5_9BACT</name>
<dbReference type="PROSITE" id="PS01031">
    <property type="entry name" value="SHSP"/>
    <property type="match status" value="1"/>
</dbReference>
<evidence type="ECO:0000313" key="4">
    <source>
        <dbReference type="EMBL" id="BBE19139.1"/>
    </source>
</evidence>
<dbReference type="InterPro" id="IPR002068">
    <property type="entry name" value="A-crystallin/Hsp20_dom"/>
</dbReference>
<proteinExistence type="inferred from homology"/>
<evidence type="ECO:0000256" key="2">
    <source>
        <dbReference type="RuleBase" id="RU003616"/>
    </source>
</evidence>
<dbReference type="EMBL" id="AP018694">
    <property type="protein sequence ID" value="BBE19139.1"/>
    <property type="molecule type" value="Genomic_DNA"/>
</dbReference>
<dbReference type="SUPFAM" id="SSF49764">
    <property type="entry name" value="HSP20-like chaperones"/>
    <property type="match status" value="1"/>
</dbReference>
<dbReference type="PANTHER" id="PTHR11527">
    <property type="entry name" value="HEAT-SHOCK PROTEIN 20 FAMILY MEMBER"/>
    <property type="match status" value="1"/>
</dbReference>
<keyword evidence="4" id="KW-0346">Stress response</keyword>
<evidence type="ECO:0000313" key="5">
    <source>
        <dbReference type="Proteomes" id="UP001193389"/>
    </source>
</evidence>
<dbReference type="KEGG" id="anf:AQPE_3313"/>
<gene>
    <name evidence="4" type="ORF">AQPE_3313</name>
</gene>
<accession>A0A5K7SCE5</accession>
<keyword evidence="5" id="KW-1185">Reference proteome</keyword>
<dbReference type="RefSeq" id="WP_318347412.1">
    <property type="nucleotide sequence ID" value="NZ_AP018694.1"/>
</dbReference>
<evidence type="ECO:0000259" key="3">
    <source>
        <dbReference type="PROSITE" id="PS01031"/>
    </source>
</evidence>
<dbReference type="InterPro" id="IPR008978">
    <property type="entry name" value="HSP20-like_chaperone"/>
</dbReference>
<dbReference type="InterPro" id="IPR031107">
    <property type="entry name" value="Small_HSP"/>
</dbReference>
<dbReference type="Proteomes" id="UP001193389">
    <property type="component" value="Chromosome"/>
</dbReference>
<organism evidence="4 5">
    <name type="scientific">Aquipluma nitroreducens</name>
    <dbReference type="NCBI Taxonomy" id="2010828"/>
    <lineage>
        <taxon>Bacteria</taxon>
        <taxon>Pseudomonadati</taxon>
        <taxon>Bacteroidota</taxon>
        <taxon>Bacteroidia</taxon>
        <taxon>Marinilabiliales</taxon>
        <taxon>Prolixibacteraceae</taxon>
        <taxon>Aquipluma</taxon>
    </lineage>
</organism>
<sequence>MLPVFKTRSLPGLFDEFFNGNLLPNYIEEGAWKSTPAVNIYETNEKFEIEIAAPGLEKDDFKIDLKNDYLLVYSEKKDKKEEKEKGKVVRSEFRYSSFQRSFALPKDIDATAIQATHKNGVLVIELPKKVEQKDSLVRQIEIQ</sequence>
<dbReference type="CDD" id="cd06464">
    <property type="entry name" value="ACD_sHsps-like"/>
    <property type="match status" value="1"/>
</dbReference>
<evidence type="ECO:0000256" key="1">
    <source>
        <dbReference type="PROSITE-ProRule" id="PRU00285"/>
    </source>
</evidence>
<feature type="domain" description="SHSP" evidence="3">
    <location>
        <begin position="29"/>
        <end position="143"/>
    </location>
</feature>
<dbReference type="Gene3D" id="2.60.40.790">
    <property type="match status" value="1"/>
</dbReference>
<protein>
    <submittedName>
        <fullName evidence="4">Small heat shock protein</fullName>
    </submittedName>
</protein>
<reference evidence="4" key="1">
    <citation type="journal article" date="2020" name="Int. J. Syst. Evol. Microbiol.">
        <title>Aquipluma nitroreducens gen. nov. sp. nov., a novel facultatively anaerobic bacterium isolated from a freshwater lake.</title>
        <authorList>
            <person name="Watanabe M."/>
            <person name="Kojima H."/>
            <person name="Fukui M."/>
        </authorList>
    </citation>
    <scope>NUCLEOTIDE SEQUENCE</scope>
    <source>
        <strain evidence="4">MeG22</strain>
    </source>
</reference>
<dbReference type="Pfam" id="PF00011">
    <property type="entry name" value="HSP20"/>
    <property type="match status" value="1"/>
</dbReference>